<dbReference type="FunFam" id="2.30.42.10:FF:000026">
    <property type="entry name" value="Golgi reassembly stacking protein 2"/>
    <property type="match status" value="1"/>
</dbReference>
<dbReference type="PANTHER" id="PTHR12893:SF0">
    <property type="entry name" value="GRASP65"/>
    <property type="match status" value="1"/>
</dbReference>
<evidence type="ECO:0000259" key="10">
    <source>
        <dbReference type="PROSITE" id="PS51865"/>
    </source>
</evidence>
<dbReference type="InterPro" id="IPR036034">
    <property type="entry name" value="PDZ_sf"/>
</dbReference>
<feature type="domain" description="PDZ GRASP-type" evidence="10">
    <location>
        <begin position="15"/>
        <end position="105"/>
    </location>
</feature>
<dbReference type="AlphaFoldDB" id="A0AAE1Z7B4"/>
<keyword evidence="9" id="KW-0479">Metal-binding</keyword>
<evidence type="ECO:0000256" key="5">
    <source>
        <dbReference type="ARBA" id="ARBA00022737"/>
    </source>
</evidence>
<dbReference type="FunFam" id="2.30.42.10:FF:000056">
    <property type="entry name" value="Golgi reassembly-stacking protein 2 isoform 1"/>
    <property type="match status" value="1"/>
</dbReference>
<proteinExistence type="inferred from homology"/>
<dbReference type="Gene3D" id="2.30.42.10">
    <property type="match status" value="2"/>
</dbReference>
<accession>A0AAE1Z7B4</accession>
<keyword evidence="3" id="KW-0597">Phosphoprotein</keyword>
<dbReference type="Pfam" id="PF04495">
    <property type="entry name" value="GRASP55_65"/>
    <property type="match status" value="1"/>
</dbReference>
<reference evidence="11" key="1">
    <citation type="submission" date="2022-04" db="EMBL/GenBank/DDBJ databases">
        <authorList>
            <person name="Xu L."/>
            <person name="Lv Z."/>
        </authorList>
    </citation>
    <scope>NUCLEOTIDE SEQUENCE</scope>
    <source>
        <strain evidence="11">LV_2022a</strain>
    </source>
</reference>
<dbReference type="SUPFAM" id="SSF50156">
    <property type="entry name" value="PDZ domain-like"/>
    <property type="match status" value="2"/>
</dbReference>
<comment type="similarity">
    <text evidence="2">Belongs to the GORASP family.</text>
</comment>
<feature type="domain" description="PDZ GRASP-type" evidence="10">
    <location>
        <begin position="111"/>
        <end position="199"/>
    </location>
</feature>
<comment type="subcellular location">
    <subcellularLocation>
        <location evidence="1">Golgi apparatus membrane</location>
    </subcellularLocation>
</comment>
<evidence type="ECO:0000313" key="12">
    <source>
        <dbReference type="Proteomes" id="UP001292079"/>
    </source>
</evidence>
<evidence type="ECO:0000256" key="6">
    <source>
        <dbReference type="ARBA" id="ARBA00023034"/>
    </source>
</evidence>
<dbReference type="Proteomes" id="UP001292079">
    <property type="component" value="Unassembled WGS sequence"/>
</dbReference>
<evidence type="ECO:0000256" key="4">
    <source>
        <dbReference type="ARBA" id="ARBA00022707"/>
    </source>
</evidence>
<comment type="caution">
    <text evidence="11">The sequence shown here is derived from an EMBL/GenBank/DDBJ whole genome shotgun (WGS) entry which is preliminary data.</text>
</comment>
<evidence type="ECO:0000256" key="7">
    <source>
        <dbReference type="ARBA" id="ARBA00023136"/>
    </source>
</evidence>
<dbReference type="InterPro" id="IPR007583">
    <property type="entry name" value="GRASP55_65"/>
</dbReference>
<dbReference type="GO" id="GO:0000139">
    <property type="term" value="C:Golgi membrane"/>
    <property type="evidence" value="ECO:0007669"/>
    <property type="project" value="UniProtKB-SubCell"/>
</dbReference>
<name>A0AAE1Z7B4_SCHME</name>
<protein>
    <recommendedName>
        <fullName evidence="10">PDZ GRASP-type domain-containing protein</fullName>
    </recommendedName>
</protein>
<keyword evidence="4" id="KW-0519">Myristate</keyword>
<evidence type="ECO:0000256" key="3">
    <source>
        <dbReference type="ARBA" id="ARBA00022553"/>
    </source>
</evidence>
<keyword evidence="6" id="KW-0333">Golgi apparatus</keyword>
<feature type="binding site" evidence="9">
    <location>
        <position position="103"/>
    </location>
    <ligand>
        <name>Zn(2+)</name>
        <dbReference type="ChEBI" id="CHEBI:29105"/>
    </ligand>
</feature>
<feature type="binding site" evidence="9">
    <location>
        <position position="18"/>
    </location>
    <ligand>
        <name>Zn(2+)</name>
        <dbReference type="ChEBI" id="CHEBI:29105"/>
    </ligand>
</feature>
<dbReference type="GO" id="GO:0007030">
    <property type="term" value="P:Golgi organization"/>
    <property type="evidence" value="ECO:0007669"/>
    <property type="project" value="TreeGrafter"/>
</dbReference>
<keyword evidence="12" id="KW-1185">Reference proteome</keyword>
<keyword evidence="8" id="KW-0449">Lipoprotein</keyword>
<keyword evidence="9" id="KW-0862">Zinc</keyword>
<evidence type="ECO:0000256" key="9">
    <source>
        <dbReference type="PIRSR" id="PIRSR607583-1"/>
    </source>
</evidence>
<dbReference type="InterPro" id="IPR024958">
    <property type="entry name" value="GRASP_PDZ"/>
</dbReference>
<dbReference type="PROSITE" id="PS51865">
    <property type="entry name" value="PDZ_GRASP"/>
    <property type="match status" value="2"/>
</dbReference>
<dbReference type="EMBL" id="JALJAT010000006">
    <property type="protein sequence ID" value="KAK4468663.1"/>
    <property type="molecule type" value="Genomic_DNA"/>
</dbReference>
<keyword evidence="7" id="KW-0472">Membrane</keyword>
<evidence type="ECO:0000256" key="1">
    <source>
        <dbReference type="ARBA" id="ARBA00004394"/>
    </source>
</evidence>
<dbReference type="GO" id="GO:0046872">
    <property type="term" value="F:metal ion binding"/>
    <property type="evidence" value="ECO:0007669"/>
    <property type="project" value="UniProtKB-KW"/>
</dbReference>
<dbReference type="PANTHER" id="PTHR12893">
    <property type="entry name" value="GOLGI REASSEMBLY STACKING PROTEIN GRASP"/>
    <property type="match status" value="1"/>
</dbReference>
<organism evidence="11 12">
    <name type="scientific">Schistosoma mekongi</name>
    <name type="common">Parasitic worm</name>
    <dbReference type="NCBI Taxonomy" id="38744"/>
    <lineage>
        <taxon>Eukaryota</taxon>
        <taxon>Metazoa</taxon>
        <taxon>Spiralia</taxon>
        <taxon>Lophotrochozoa</taxon>
        <taxon>Platyhelminthes</taxon>
        <taxon>Trematoda</taxon>
        <taxon>Digenea</taxon>
        <taxon>Strigeidida</taxon>
        <taxon>Schistosomatoidea</taxon>
        <taxon>Schistosomatidae</taxon>
        <taxon>Schistosoma</taxon>
    </lineage>
</organism>
<reference evidence="11" key="2">
    <citation type="journal article" date="2023" name="Infect Dis Poverty">
        <title>Chromosome-scale genome of the human blood fluke Schistosoma mekongi and its implications for public health.</title>
        <authorList>
            <person name="Zhou M."/>
            <person name="Xu L."/>
            <person name="Xu D."/>
            <person name="Chen W."/>
            <person name="Khan J."/>
            <person name="Hu Y."/>
            <person name="Huang H."/>
            <person name="Wei H."/>
            <person name="Zhang Y."/>
            <person name="Chusongsang P."/>
            <person name="Tanasarnprasert K."/>
            <person name="Hu X."/>
            <person name="Limpanont Y."/>
            <person name="Lv Z."/>
        </authorList>
    </citation>
    <scope>NUCLEOTIDE SEQUENCE</scope>
    <source>
        <strain evidence="11">LV_2022a</strain>
    </source>
</reference>
<evidence type="ECO:0000313" key="11">
    <source>
        <dbReference type="EMBL" id="KAK4468663.1"/>
    </source>
</evidence>
<gene>
    <name evidence="11" type="ORF">MN116_007847</name>
</gene>
<sequence>MGGSASSPIPGGGTSGYHVLRVQDGSPGHQAGLEAFFDFIVAIGDKRLEEDNDSIKDLLQANKDRPVHLLVYSTKSQSCREVTLTPNNHWGGQGLMGVSIRYCSFDRANENVWHVLSVEPKSPADLAGLKPYTDYIIGANSVLNNRNDFFDLIDSSDGHVVQLYVYNSESDSCREVHLKPDSNWGGNGLLGCDIGYGYLHRIPTATLTPPTSSPQLLSEPLHHPQESAKMLTSDSKLSPVSSSGQIVNGVAATAPCCPLPPPYTFNNTSSSTFAEVPLVSSSMQLTPQAPQPPTTTVYPTHAPVNPVDHFTHSYAPVPPSAFIQNSNIPPPAPLPSGLTNIFHMPSTSGVPVFSTETPLISFEHTTNTGYVPQYSQYNNLPQMSTAQYFHPVSSINNSINNKLPASTVISLPGMPPLDVKMPPLESLNLPTNQSSYTTHQS</sequence>
<evidence type="ECO:0000256" key="2">
    <source>
        <dbReference type="ARBA" id="ARBA00007144"/>
    </source>
</evidence>
<evidence type="ECO:0000256" key="8">
    <source>
        <dbReference type="ARBA" id="ARBA00023288"/>
    </source>
</evidence>
<keyword evidence="5" id="KW-0677">Repeat</keyword>